<dbReference type="FunFam" id="3.40.50.720:FF:000021">
    <property type="entry name" value="D-3-phosphoglycerate dehydrogenase"/>
    <property type="match status" value="1"/>
</dbReference>
<dbReference type="EMBL" id="UINC01000442">
    <property type="protein sequence ID" value="SUZ55348.1"/>
    <property type="molecule type" value="Genomic_DNA"/>
</dbReference>
<dbReference type="SUPFAM" id="SSF51735">
    <property type="entry name" value="NAD(P)-binding Rossmann-fold domains"/>
    <property type="match status" value="1"/>
</dbReference>
<evidence type="ECO:0000256" key="2">
    <source>
        <dbReference type="ARBA" id="ARBA00005854"/>
    </source>
</evidence>
<keyword evidence="8" id="KW-0718">Serine biosynthesis</keyword>
<keyword evidence="7" id="KW-0520">NAD</keyword>
<dbReference type="InterPro" id="IPR006236">
    <property type="entry name" value="PGDH"/>
</dbReference>
<evidence type="ECO:0000256" key="9">
    <source>
        <dbReference type="ARBA" id="ARBA00048731"/>
    </source>
</evidence>
<dbReference type="InterPro" id="IPR006140">
    <property type="entry name" value="D-isomer_DH_NAD-bd"/>
</dbReference>
<comment type="similarity">
    <text evidence="2">Belongs to the D-isomer specific 2-hydroxyacid dehydrogenase family.</text>
</comment>
<name>A0A381NNG6_9ZZZZ</name>
<accession>A0A381NNG6</accession>
<evidence type="ECO:0000256" key="8">
    <source>
        <dbReference type="ARBA" id="ARBA00023299"/>
    </source>
</evidence>
<keyword evidence="6" id="KW-0560">Oxidoreductase</keyword>
<dbReference type="EC" id="1.1.1.95" evidence="3"/>
<dbReference type="Pfam" id="PF19304">
    <property type="entry name" value="PGDH_inter"/>
    <property type="match status" value="1"/>
</dbReference>
<comment type="catalytic activity">
    <reaction evidence="9">
        <text>(2R)-3-phosphoglycerate + NAD(+) = 3-phosphooxypyruvate + NADH + H(+)</text>
        <dbReference type="Rhea" id="RHEA:12641"/>
        <dbReference type="ChEBI" id="CHEBI:15378"/>
        <dbReference type="ChEBI" id="CHEBI:18110"/>
        <dbReference type="ChEBI" id="CHEBI:57540"/>
        <dbReference type="ChEBI" id="CHEBI:57945"/>
        <dbReference type="ChEBI" id="CHEBI:58272"/>
        <dbReference type="EC" id="1.1.1.95"/>
    </reaction>
</comment>
<evidence type="ECO:0000256" key="4">
    <source>
        <dbReference type="ARBA" id="ARBA00021582"/>
    </source>
</evidence>
<dbReference type="InterPro" id="IPR002912">
    <property type="entry name" value="ACT_dom"/>
</dbReference>
<dbReference type="NCBIfam" id="TIGR01327">
    <property type="entry name" value="PGDH"/>
    <property type="match status" value="1"/>
</dbReference>
<dbReference type="CDD" id="cd04902">
    <property type="entry name" value="ACT_3PGDH-xct"/>
    <property type="match status" value="1"/>
</dbReference>
<evidence type="ECO:0000256" key="7">
    <source>
        <dbReference type="ARBA" id="ARBA00023027"/>
    </source>
</evidence>
<dbReference type="Gene3D" id="3.40.50.720">
    <property type="entry name" value="NAD(P)-binding Rossmann-like Domain"/>
    <property type="match status" value="2"/>
</dbReference>
<dbReference type="Gene3D" id="3.30.1330.90">
    <property type="entry name" value="D-3-phosphoglycerate dehydrogenase, domain 3"/>
    <property type="match status" value="1"/>
</dbReference>
<dbReference type="InterPro" id="IPR006139">
    <property type="entry name" value="D-isomer_2_OHA_DH_cat_dom"/>
</dbReference>
<dbReference type="Pfam" id="PF00389">
    <property type="entry name" value="2-Hacid_dh"/>
    <property type="match status" value="1"/>
</dbReference>
<proteinExistence type="inferred from homology"/>
<dbReference type="InterPro" id="IPR050857">
    <property type="entry name" value="D-2-hydroxyacid_DH"/>
</dbReference>
<sequence>MYKILITGSIHETGLEILRKEKDIEIQYAPDLALAEIFKIIAPFHCILTRSETPISRELIEKAPNLKVIARAAVGIGNIDVNYATEKGILVINTPGKNTNSAAELTVGLLISSIRKIIPAHSHMCDLKWNRHAFTGTELHGKTIGIIGLGNVGHRVARYANAFEMEVLAYDPYIAEEVFERHHAKKCTWDELISSADVISLHVPKTEETTGMIGPEEFSKMKFGVVILNTARGGVIQEKPLLEGLKSGKVAAAGIDTWEVEPPKENPFRNLPQVVMSPHVGASTTEAQKRIAESIAIQTPRALRGEVVDYPVNMPSVQVLGSGPVSSYASLAEKLGVFSSQYVAFNPTHLEISYRGKLARHDGTLLRLCFLKGLLQSRHDYVSYVNANQQAENAGLHIEEKDDPGFTDYESALKCILSTSGQQFSIGGVVFSGPHPRITLIDGFVCEFEAEGTILATTNQDRPGMVGVLGTCLGKNSVNIDQFQLSRNTPGGEALSLIRVDDDLLDSVLEEIRNMEGITSVCKIIL</sequence>
<evidence type="ECO:0000256" key="3">
    <source>
        <dbReference type="ARBA" id="ARBA00013143"/>
    </source>
</evidence>
<dbReference type="PROSITE" id="PS00065">
    <property type="entry name" value="D_2_HYDROXYACID_DH_1"/>
    <property type="match status" value="1"/>
</dbReference>
<dbReference type="Gene3D" id="3.30.70.260">
    <property type="match status" value="1"/>
</dbReference>
<evidence type="ECO:0000256" key="5">
    <source>
        <dbReference type="ARBA" id="ARBA00022605"/>
    </source>
</evidence>
<dbReference type="SUPFAM" id="SSF55021">
    <property type="entry name" value="ACT-like"/>
    <property type="match status" value="1"/>
</dbReference>
<dbReference type="GO" id="GO:0004617">
    <property type="term" value="F:phosphoglycerate dehydrogenase activity"/>
    <property type="evidence" value="ECO:0007669"/>
    <property type="project" value="UniProtKB-EC"/>
</dbReference>
<dbReference type="InterPro" id="IPR029752">
    <property type="entry name" value="D-isomer_DH_CS1"/>
</dbReference>
<evidence type="ECO:0000256" key="1">
    <source>
        <dbReference type="ARBA" id="ARBA00005216"/>
    </source>
</evidence>
<dbReference type="GO" id="GO:0006564">
    <property type="term" value="P:L-serine biosynthetic process"/>
    <property type="evidence" value="ECO:0007669"/>
    <property type="project" value="UniProtKB-KW"/>
</dbReference>
<dbReference type="InterPro" id="IPR045626">
    <property type="entry name" value="PGDH_ASB_dom"/>
</dbReference>
<dbReference type="InterPro" id="IPR036291">
    <property type="entry name" value="NAD(P)-bd_dom_sf"/>
</dbReference>
<organism evidence="11">
    <name type="scientific">marine metagenome</name>
    <dbReference type="NCBI Taxonomy" id="408172"/>
    <lineage>
        <taxon>unclassified sequences</taxon>
        <taxon>metagenomes</taxon>
        <taxon>ecological metagenomes</taxon>
    </lineage>
</organism>
<evidence type="ECO:0000259" key="10">
    <source>
        <dbReference type="PROSITE" id="PS51671"/>
    </source>
</evidence>
<feature type="domain" description="ACT" evidence="10">
    <location>
        <begin position="454"/>
        <end position="526"/>
    </location>
</feature>
<dbReference type="UniPathway" id="UPA00135">
    <property type="reaction ID" value="UER00196"/>
</dbReference>
<protein>
    <recommendedName>
        <fullName evidence="4">D-3-phosphoglycerate dehydrogenase</fullName>
        <ecNumber evidence="3">1.1.1.95</ecNumber>
    </recommendedName>
</protein>
<dbReference type="PROSITE" id="PS00670">
    <property type="entry name" value="D_2_HYDROXYACID_DH_2"/>
    <property type="match status" value="1"/>
</dbReference>
<dbReference type="AlphaFoldDB" id="A0A381NNG6"/>
<keyword evidence="5" id="KW-0028">Amino-acid biosynthesis</keyword>
<dbReference type="PANTHER" id="PTHR42789">
    <property type="entry name" value="D-ISOMER SPECIFIC 2-HYDROXYACID DEHYDROGENASE FAMILY PROTEIN (AFU_ORTHOLOGUE AFUA_6G10090)"/>
    <property type="match status" value="1"/>
</dbReference>
<evidence type="ECO:0000256" key="6">
    <source>
        <dbReference type="ARBA" id="ARBA00023002"/>
    </source>
</evidence>
<dbReference type="SUPFAM" id="SSF52283">
    <property type="entry name" value="Formate/glycerate dehydrogenase catalytic domain-like"/>
    <property type="match status" value="1"/>
</dbReference>
<dbReference type="InterPro" id="IPR029753">
    <property type="entry name" value="D-isomer_DH_CS"/>
</dbReference>
<dbReference type="PROSITE" id="PS51671">
    <property type="entry name" value="ACT"/>
    <property type="match status" value="1"/>
</dbReference>
<dbReference type="Pfam" id="PF02826">
    <property type="entry name" value="2-Hacid_dh_C"/>
    <property type="match status" value="1"/>
</dbReference>
<evidence type="ECO:0000313" key="11">
    <source>
        <dbReference type="EMBL" id="SUZ55348.1"/>
    </source>
</evidence>
<dbReference type="GO" id="GO:0051287">
    <property type="term" value="F:NAD binding"/>
    <property type="evidence" value="ECO:0007669"/>
    <property type="project" value="InterPro"/>
</dbReference>
<dbReference type="InterPro" id="IPR029009">
    <property type="entry name" value="ASB_dom_sf"/>
</dbReference>
<reference evidence="11" key="1">
    <citation type="submission" date="2018-05" db="EMBL/GenBank/DDBJ databases">
        <authorList>
            <person name="Lanie J.A."/>
            <person name="Ng W.-L."/>
            <person name="Kazmierczak K.M."/>
            <person name="Andrzejewski T.M."/>
            <person name="Davidsen T.M."/>
            <person name="Wayne K.J."/>
            <person name="Tettelin H."/>
            <person name="Glass J.I."/>
            <person name="Rusch D."/>
            <person name="Podicherti R."/>
            <person name="Tsui H.-C.T."/>
            <person name="Winkler M.E."/>
        </authorList>
    </citation>
    <scope>NUCLEOTIDE SEQUENCE</scope>
</reference>
<gene>
    <name evidence="11" type="ORF">METZ01_LOCUS8202</name>
</gene>
<dbReference type="InterPro" id="IPR045865">
    <property type="entry name" value="ACT-like_dom_sf"/>
</dbReference>
<dbReference type="SUPFAM" id="SSF143548">
    <property type="entry name" value="Serine metabolism enzymes domain"/>
    <property type="match status" value="1"/>
</dbReference>
<dbReference type="CDD" id="cd12173">
    <property type="entry name" value="PGDH_4"/>
    <property type="match status" value="1"/>
</dbReference>
<comment type="pathway">
    <text evidence="1">Amino-acid biosynthesis; L-serine biosynthesis; L-serine from 3-phospho-D-glycerate: step 1/3.</text>
</comment>
<dbReference type="PANTHER" id="PTHR42789:SF1">
    <property type="entry name" value="D-ISOMER SPECIFIC 2-HYDROXYACID DEHYDROGENASE FAMILY PROTEIN (AFU_ORTHOLOGUE AFUA_6G10090)"/>
    <property type="match status" value="1"/>
</dbReference>